<organism evidence="2 3">
    <name type="scientific">Planotetraspora kaengkrachanensis</name>
    <dbReference type="NCBI Taxonomy" id="575193"/>
    <lineage>
        <taxon>Bacteria</taxon>
        <taxon>Bacillati</taxon>
        <taxon>Actinomycetota</taxon>
        <taxon>Actinomycetes</taxon>
        <taxon>Streptosporangiales</taxon>
        <taxon>Streptosporangiaceae</taxon>
        <taxon>Planotetraspora</taxon>
    </lineage>
</organism>
<proteinExistence type="predicted"/>
<feature type="transmembrane region" description="Helical" evidence="1">
    <location>
        <begin position="271"/>
        <end position="289"/>
    </location>
</feature>
<keyword evidence="1" id="KW-0812">Transmembrane</keyword>
<protein>
    <submittedName>
        <fullName evidence="2">Uncharacterized protein</fullName>
    </submittedName>
</protein>
<dbReference type="EMBL" id="BONV01000005">
    <property type="protein sequence ID" value="GIG78795.1"/>
    <property type="molecule type" value="Genomic_DNA"/>
</dbReference>
<feature type="transmembrane region" description="Helical" evidence="1">
    <location>
        <begin position="122"/>
        <end position="139"/>
    </location>
</feature>
<name>A0A8J3M7I3_9ACTN</name>
<feature type="transmembrane region" description="Helical" evidence="1">
    <location>
        <begin position="97"/>
        <end position="115"/>
    </location>
</feature>
<keyword evidence="3" id="KW-1185">Reference proteome</keyword>
<feature type="transmembrane region" description="Helical" evidence="1">
    <location>
        <begin position="247"/>
        <end position="265"/>
    </location>
</feature>
<keyword evidence="1" id="KW-0472">Membrane</keyword>
<feature type="transmembrane region" description="Helical" evidence="1">
    <location>
        <begin position="66"/>
        <end position="85"/>
    </location>
</feature>
<gene>
    <name evidence="2" type="ORF">Pka01_19220</name>
</gene>
<evidence type="ECO:0000313" key="3">
    <source>
        <dbReference type="Proteomes" id="UP000630097"/>
    </source>
</evidence>
<accession>A0A8J3M7I3</accession>
<dbReference type="AlphaFoldDB" id="A0A8J3M7I3"/>
<dbReference type="Proteomes" id="UP000630097">
    <property type="component" value="Unassembled WGS sequence"/>
</dbReference>
<comment type="caution">
    <text evidence="2">The sequence shown here is derived from an EMBL/GenBank/DDBJ whole genome shotgun (WGS) entry which is preliminary data.</text>
</comment>
<keyword evidence="1" id="KW-1133">Transmembrane helix</keyword>
<evidence type="ECO:0000256" key="1">
    <source>
        <dbReference type="SAM" id="Phobius"/>
    </source>
</evidence>
<sequence>MAWYPKEHRTRHEAEMITVLLAGATPGQERPTLREMSDLMRGGLSIRLGRAAAAVSPSSRRHWHDAVGVAALVAPAALFLATLIRPAGYAWRHSFDAALQTLPYALPYGLIVLLVCLRRRTAAVACAWAWTLFTGLMALKQHADMFAEYGTSWTAADVGMGVLRAGMCAAMLTFAPSPGPPPLSDRSPGPASLYGRRLLGWSVAVFATTVAGLQISSGSGSPLPVLVPVLVVTTAAVKTLRSPVGRRAIVTLLPLLCACFPPPWLGDPARLTTLTVLSAAVLTVAAWLARTEGRDQLRPADLQ</sequence>
<reference evidence="2 3" key="1">
    <citation type="submission" date="2021-01" db="EMBL/GenBank/DDBJ databases">
        <title>Whole genome shotgun sequence of Planotetraspora kaengkrachanensis NBRC 104272.</title>
        <authorList>
            <person name="Komaki H."/>
            <person name="Tamura T."/>
        </authorList>
    </citation>
    <scope>NUCLEOTIDE SEQUENCE [LARGE SCALE GENOMIC DNA]</scope>
    <source>
        <strain evidence="2 3">NBRC 104272</strain>
    </source>
</reference>
<evidence type="ECO:0000313" key="2">
    <source>
        <dbReference type="EMBL" id="GIG78795.1"/>
    </source>
</evidence>